<gene>
    <name evidence="2" type="ORF">BXZ70DRAFT_787331</name>
</gene>
<dbReference type="Gene3D" id="3.40.50.300">
    <property type="entry name" value="P-loop containing nucleotide triphosphate hydrolases"/>
    <property type="match status" value="1"/>
</dbReference>
<feature type="transmembrane region" description="Helical" evidence="1">
    <location>
        <begin position="41"/>
        <end position="61"/>
    </location>
</feature>
<evidence type="ECO:0000256" key="1">
    <source>
        <dbReference type="SAM" id="Phobius"/>
    </source>
</evidence>
<dbReference type="Proteomes" id="UP000813824">
    <property type="component" value="Unassembled WGS sequence"/>
</dbReference>
<protein>
    <submittedName>
        <fullName evidence="2">Uncharacterized protein</fullName>
    </submittedName>
</protein>
<keyword evidence="1" id="KW-1133">Transmembrane helix</keyword>
<organism evidence="2 3">
    <name type="scientific">Cristinia sonorae</name>
    <dbReference type="NCBI Taxonomy" id="1940300"/>
    <lineage>
        <taxon>Eukaryota</taxon>
        <taxon>Fungi</taxon>
        <taxon>Dikarya</taxon>
        <taxon>Basidiomycota</taxon>
        <taxon>Agaricomycotina</taxon>
        <taxon>Agaricomycetes</taxon>
        <taxon>Agaricomycetidae</taxon>
        <taxon>Agaricales</taxon>
        <taxon>Pleurotineae</taxon>
        <taxon>Stephanosporaceae</taxon>
        <taxon>Cristinia</taxon>
    </lineage>
</organism>
<name>A0A8K0USU1_9AGAR</name>
<dbReference type="EMBL" id="JAEVFJ010000009">
    <property type="protein sequence ID" value="KAH8102524.1"/>
    <property type="molecule type" value="Genomic_DNA"/>
</dbReference>
<keyword evidence="1" id="KW-0812">Transmembrane</keyword>
<keyword evidence="3" id="KW-1185">Reference proteome</keyword>
<evidence type="ECO:0000313" key="2">
    <source>
        <dbReference type="EMBL" id="KAH8102524.1"/>
    </source>
</evidence>
<dbReference type="InterPro" id="IPR027417">
    <property type="entry name" value="P-loop_NTPase"/>
</dbReference>
<sequence length="207" mass="23077">MRLSSATLCIQSPIACSLYCSISYFFMSFSESFAGAYNNPNPSTLCVHALFMTAIFLRAYCLSRTHSNPLLLWNSSGNTRLRHSTAHGRKDTFQNLGLPRHAVTKLQRPTVAQRKFIPAILEGKDILLSGTTGTGKTFVESVSHQEGWPDGYLCSRSYASSRPRVTMRVLDLQAERNRHRSCGFLLTTGPATPSQCNRAFDRSRTPH</sequence>
<accession>A0A8K0USU1</accession>
<comment type="caution">
    <text evidence="2">The sequence shown here is derived from an EMBL/GenBank/DDBJ whole genome shotgun (WGS) entry which is preliminary data.</text>
</comment>
<reference evidence="2" key="1">
    <citation type="journal article" date="2021" name="New Phytol.">
        <title>Evolutionary innovations through gain and loss of genes in the ectomycorrhizal Boletales.</title>
        <authorList>
            <person name="Wu G."/>
            <person name="Miyauchi S."/>
            <person name="Morin E."/>
            <person name="Kuo A."/>
            <person name="Drula E."/>
            <person name="Varga T."/>
            <person name="Kohler A."/>
            <person name="Feng B."/>
            <person name="Cao Y."/>
            <person name="Lipzen A."/>
            <person name="Daum C."/>
            <person name="Hundley H."/>
            <person name="Pangilinan J."/>
            <person name="Johnson J."/>
            <person name="Barry K."/>
            <person name="LaButti K."/>
            <person name="Ng V."/>
            <person name="Ahrendt S."/>
            <person name="Min B."/>
            <person name="Choi I.G."/>
            <person name="Park H."/>
            <person name="Plett J.M."/>
            <person name="Magnuson J."/>
            <person name="Spatafora J.W."/>
            <person name="Nagy L.G."/>
            <person name="Henrissat B."/>
            <person name="Grigoriev I.V."/>
            <person name="Yang Z.L."/>
            <person name="Xu J."/>
            <person name="Martin F.M."/>
        </authorList>
    </citation>
    <scope>NUCLEOTIDE SEQUENCE</scope>
    <source>
        <strain evidence="2">KKN 215</strain>
    </source>
</reference>
<keyword evidence="1" id="KW-0472">Membrane</keyword>
<dbReference type="SUPFAM" id="SSF52540">
    <property type="entry name" value="P-loop containing nucleoside triphosphate hydrolases"/>
    <property type="match status" value="1"/>
</dbReference>
<dbReference type="AlphaFoldDB" id="A0A8K0USU1"/>
<dbReference type="OrthoDB" id="10256233at2759"/>
<evidence type="ECO:0000313" key="3">
    <source>
        <dbReference type="Proteomes" id="UP000813824"/>
    </source>
</evidence>
<proteinExistence type="predicted"/>